<keyword evidence="2" id="KW-1185">Reference proteome</keyword>
<dbReference type="AlphaFoldDB" id="A0A7D6IPW3"/>
<protein>
    <submittedName>
        <fullName evidence="1">Uncharacterized protein</fullName>
    </submittedName>
</protein>
<reference evidence="1" key="1">
    <citation type="submission" date="2020-07" db="EMBL/GenBank/DDBJ databases">
        <title>Description of Mycobacterium gordonae subsp. intergordonae subsp.nov. and Mycobacterium gordonae subsp. gordonae subsp. nov.</title>
        <authorList>
            <person name="Huang H."/>
        </authorList>
    </citation>
    <scope>NUCLEOTIDE SEQUENCE [LARGE SCALE GENOMIC DNA]</scope>
    <source>
        <strain evidence="1">24T</strain>
    </source>
</reference>
<name>A0A7D6IPW3_9MYCO</name>
<evidence type="ECO:0000313" key="1">
    <source>
        <dbReference type="EMBL" id="QLL05999.1"/>
    </source>
</evidence>
<accession>A0A7D6IPW3</accession>
<reference evidence="1" key="2">
    <citation type="submission" date="2020-07" db="EMBL/GenBank/DDBJ databases">
        <authorList>
            <person name="Yu X."/>
        </authorList>
    </citation>
    <scope>NUCLEOTIDE SEQUENCE [LARGE SCALE GENOMIC DNA]</scope>
    <source>
        <strain evidence="1">24T</strain>
    </source>
</reference>
<evidence type="ECO:0000313" key="2">
    <source>
        <dbReference type="Proteomes" id="UP000510682"/>
    </source>
</evidence>
<dbReference type="KEGG" id="mgor:H0P51_19740"/>
<proteinExistence type="predicted"/>
<organism evidence="1 2">
    <name type="scientific">Mycobacterium vicinigordonae</name>
    <dbReference type="NCBI Taxonomy" id="1719132"/>
    <lineage>
        <taxon>Bacteria</taxon>
        <taxon>Bacillati</taxon>
        <taxon>Actinomycetota</taxon>
        <taxon>Actinomycetes</taxon>
        <taxon>Mycobacteriales</taxon>
        <taxon>Mycobacteriaceae</taxon>
        <taxon>Mycobacterium</taxon>
    </lineage>
</organism>
<dbReference type="Proteomes" id="UP000510682">
    <property type="component" value="Chromosome"/>
</dbReference>
<gene>
    <name evidence="1" type="ORF">H0P51_19740</name>
</gene>
<dbReference type="EMBL" id="CP059165">
    <property type="protein sequence ID" value="QLL05999.1"/>
    <property type="molecule type" value="Genomic_DNA"/>
</dbReference>
<sequence length="97" mass="10661">MSGPVSINVQAVSSAMGNVQTCLDNTRHHIEQMTQVLETVKRLHVSDNATSIMTDANNLESDLREIVDQMTQTRNEVYEKGNALLQQAGHAPMPMPA</sequence>
<dbReference type="RefSeq" id="WP_180914580.1">
    <property type="nucleotide sequence ID" value="NZ_CP059165.1"/>
</dbReference>